<keyword evidence="3" id="KW-1185">Reference proteome</keyword>
<dbReference type="EMBL" id="BAAAZA010000059">
    <property type="protein sequence ID" value="GAA3905120.1"/>
    <property type="molecule type" value="Genomic_DNA"/>
</dbReference>
<reference evidence="3" key="1">
    <citation type="journal article" date="2019" name="Int. J. Syst. Evol. Microbiol.">
        <title>The Global Catalogue of Microorganisms (GCM) 10K type strain sequencing project: providing services to taxonomists for standard genome sequencing and annotation.</title>
        <authorList>
            <consortium name="The Broad Institute Genomics Platform"/>
            <consortium name="The Broad Institute Genome Sequencing Center for Infectious Disease"/>
            <person name="Wu L."/>
            <person name="Ma J."/>
        </authorList>
    </citation>
    <scope>NUCLEOTIDE SEQUENCE [LARGE SCALE GENOMIC DNA]</scope>
    <source>
        <strain evidence="3">JCM 16578</strain>
    </source>
</reference>
<protein>
    <submittedName>
        <fullName evidence="2">Uncharacterized protein</fullName>
    </submittedName>
</protein>
<organism evidence="2 3">
    <name type="scientific">Streptomyces lannensis</name>
    <dbReference type="NCBI Taxonomy" id="766498"/>
    <lineage>
        <taxon>Bacteria</taxon>
        <taxon>Bacillati</taxon>
        <taxon>Actinomycetota</taxon>
        <taxon>Actinomycetes</taxon>
        <taxon>Kitasatosporales</taxon>
        <taxon>Streptomycetaceae</taxon>
        <taxon>Streptomyces</taxon>
    </lineage>
</organism>
<evidence type="ECO:0000256" key="1">
    <source>
        <dbReference type="SAM" id="MobiDB-lite"/>
    </source>
</evidence>
<sequence length="65" mass="6713">MPGTVGTAAPVLVPVELLEFGEGTVAECVAHRGDVDGHRMGDLQVPVGEHPERGALQSRDLGHSG</sequence>
<accession>A0ABP7LN32</accession>
<name>A0ABP7LN32_9ACTN</name>
<feature type="region of interest" description="Disordered" evidence="1">
    <location>
        <begin position="34"/>
        <end position="65"/>
    </location>
</feature>
<gene>
    <name evidence="2" type="ORF">GCM10022207_88110</name>
</gene>
<comment type="caution">
    <text evidence="2">The sequence shown here is derived from an EMBL/GenBank/DDBJ whole genome shotgun (WGS) entry which is preliminary data.</text>
</comment>
<evidence type="ECO:0000313" key="3">
    <source>
        <dbReference type="Proteomes" id="UP001501563"/>
    </source>
</evidence>
<proteinExistence type="predicted"/>
<evidence type="ECO:0000313" key="2">
    <source>
        <dbReference type="EMBL" id="GAA3905120.1"/>
    </source>
</evidence>
<dbReference type="Proteomes" id="UP001501563">
    <property type="component" value="Unassembled WGS sequence"/>
</dbReference>